<feature type="transmembrane region" description="Helical" evidence="5">
    <location>
        <begin position="51"/>
        <end position="76"/>
    </location>
</feature>
<evidence type="ECO:0000256" key="4">
    <source>
        <dbReference type="ARBA" id="ARBA00023136"/>
    </source>
</evidence>
<comment type="caution">
    <text evidence="7">The sequence shown here is derived from an EMBL/GenBank/DDBJ whole genome shotgun (WGS) entry which is preliminary data.</text>
</comment>
<dbReference type="InterPro" id="IPR043203">
    <property type="entry name" value="VGCC_Ca_Na"/>
</dbReference>
<feature type="transmembrane region" description="Helical" evidence="5">
    <location>
        <begin position="130"/>
        <end position="155"/>
    </location>
</feature>
<dbReference type="InterPro" id="IPR005821">
    <property type="entry name" value="Ion_trans_dom"/>
</dbReference>
<keyword evidence="2 5" id="KW-0812">Transmembrane</keyword>
<evidence type="ECO:0000256" key="2">
    <source>
        <dbReference type="ARBA" id="ARBA00022692"/>
    </source>
</evidence>
<keyword evidence="8" id="KW-1185">Reference proteome</keyword>
<evidence type="ECO:0000256" key="5">
    <source>
        <dbReference type="SAM" id="Phobius"/>
    </source>
</evidence>
<organism evidence="7 8">
    <name type="scientific">Oceanobacillus neutriphilus</name>
    <dbReference type="NCBI Taxonomy" id="531815"/>
    <lineage>
        <taxon>Bacteria</taxon>
        <taxon>Bacillati</taxon>
        <taxon>Bacillota</taxon>
        <taxon>Bacilli</taxon>
        <taxon>Bacillales</taxon>
        <taxon>Bacillaceae</taxon>
        <taxon>Oceanobacillus</taxon>
    </lineage>
</organism>
<dbReference type="Pfam" id="PF00520">
    <property type="entry name" value="Ion_trans"/>
    <property type="match status" value="1"/>
</dbReference>
<name>A0ABQ2NZ92_9BACI</name>
<feature type="transmembrane region" description="Helical" evidence="5">
    <location>
        <begin position="22"/>
        <end position="39"/>
    </location>
</feature>
<keyword evidence="4 5" id="KW-0472">Membrane</keyword>
<dbReference type="EMBL" id="BMLW01000011">
    <property type="protein sequence ID" value="GGP14123.1"/>
    <property type="molecule type" value="Genomic_DNA"/>
</dbReference>
<feature type="domain" description="Ion transport" evidence="6">
    <location>
        <begin position="18"/>
        <end position="236"/>
    </location>
</feature>
<dbReference type="Gene3D" id="1.20.120.350">
    <property type="entry name" value="Voltage-gated potassium channels. Chain C"/>
    <property type="match status" value="1"/>
</dbReference>
<dbReference type="RefSeq" id="WP_188735949.1">
    <property type="nucleotide sequence ID" value="NZ_BMLW01000011.1"/>
</dbReference>
<dbReference type="InterPro" id="IPR027359">
    <property type="entry name" value="Volt_channel_dom_sf"/>
</dbReference>
<evidence type="ECO:0000259" key="6">
    <source>
        <dbReference type="Pfam" id="PF00520"/>
    </source>
</evidence>
<comment type="subcellular location">
    <subcellularLocation>
        <location evidence="1">Membrane</location>
        <topology evidence="1">Multi-pass membrane protein</topology>
    </subcellularLocation>
</comment>
<evidence type="ECO:0000313" key="7">
    <source>
        <dbReference type="EMBL" id="GGP14123.1"/>
    </source>
</evidence>
<dbReference type="SUPFAM" id="SSF81324">
    <property type="entry name" value="Voltage-gated potassium channels"/>
    <property type="match status" value="1"/>
</dbReference>
<protein>
    <recommendedName>
        <fullName evidence="6">Ion transport domain-containing protein</fullName>
    </recommendedName>
</protein>
<feature type="transmembrane region" description="Helical" evidence="5">
    <location>
        <begin position="203"/>
        <end position="226"/>
    </location>
</feature>
<sequence length="271" mass="30689">MTWNAFQNRCAVIAENKTFTDIIIGLILLNAIIVGLETYPAINQRYAVSLYWIDAALLSIFTVEIMTRIIGSYSLANFFKNPWNVFDFVIVAASILFVGSNYVIVLRIFRILRVLRAISIIPSLRKMVNALLLTIPSMGNILILLTIFFYIYAVIGTMLFQSIAPDHFGSLHRTLLTLFQLITLDSWATGVMYPILEETSIALLYFISFILIGAFVIINLFVGVIVNNVEEANRENQPTPTELKLEEMDKELKEIKALLKEDAPKEKATKE</sequence>
<keyword evidence="3 5" id="KW-1133">Transmembrane helix</keyword>
<feature type="transmembrane region" description="Helical" evidence="5">
    <location>
        <begin position="88"/>
        <end position="109"/>
    </location>
</feature>
<evidence type="ECO:0000256" key="3">
    <source>
        <dbReference type="ARBA" id="ARBA00022989"/>
    </source>
</evidence>
<evidence type="ECO:0000256" key="1">
    <source>
        <dbReference type="ARBA" id="ARBA00004141"/>
    </source>
</evidence>
<reference evidence="8" key="1">
    <citation type="journal article" date="2019" name="Int. J. Syst. Evol. Microbiol.">
        <title>The Global Catalogue of Microorganisms (GCM) 10K type strain sequencing project: providing services to taxonomists for standard genome sequencing and annotation.</title>
        <authorList>
            <consortium name="The Broad Institute Genomics Platform"/>
            <consortium name="The Broad Institute Genome Sequencing Center for Infectious Disease"/>
            <person name="Wu L."/>
            <person name="Ma J."/>
        </authorList>
    </citation>
    <scope>NUCLEOTIDE SEQUENCE [LARGE SCALE GENOMIC DNA]</scope>
    <source>
        <strain evidence="8">CGMCC 1.7693</strain>
    </source>
</reference>
<proteinExistence type="predicted"/>
<gene>
    <name evidence="7" type="ORF">GCM10011346_36830</name>
</gene>
<dbReference type="PANTHER" id="PTHR10037">
    <property type="entry name" value="VOLTAGE-GATED CATION CHANNEL CALCIUM AND SODIUM"/>
    <property type="match status" value="1"/>
</dbReference>
<dbReference type="Gene3D" id="1.10.287.70">
    <property type="match status" value="1"/>
</dbReference>
<accession>A0ABQ2NZ92</accession>
<evidence type="ECO:0000313" key="8">
    <source>
        <dbReference type="Proteomes" id="UP000641206"/>
    </source>
</evidence>
<dbReference type="PANTHER" id="PTHR10037:SF62">
    <property type="entry name" value="SODIUM CHANNEL PROTEIN 60E"/>
    <property type="match status" value="1"/>
</dbReference>
<dbReference type="Proteomes" id="UP000641206">
    <property type="component" value="Unassembled WGS sequence"/>
</dbReference>